<sequence length="54" mass="5874">MAKRTVVTLVDDIDGTDAAETIAFTIDGAGYEIDLSTDNGRVPRRARVLRHGRS</sequence>
<dbReference type="Proteomes" id="UP000433071">
    <property type="component" value="Unassembled WGS sequence"/>
</dbReference>
<name>A0A6I3MDI7_9MICO</name>
<organism evidence="2 3">
    <name type="scientific">Agromyces bracchium</name>
    <dbReference type="NCBI Taxonomy" id="88376"/>
    <lineage>
        <taxon>Bacteria</taxon>
        <taxon>Bacillati</taxon>
        <taxon>Actinomycetota</taxon>
        <taxon>Actinomycetes</taxon>
        <taxon>Micrococcales</taxon>
        <taxon>Microbacteriaceae</taxon>
        <taxon>Agromyces</taxon>
    </lineage>
</organism>
<proteinExistence type="predicted"/>
<comment type="caution">
    <text evidence="2">The sequence shown here is derived from an EMBL/GenBank/DDBJ whole genome shotgun (WGS) entry which is preliminary data.</text>
</comment>
<dbReference type="AlphaFoldDB" id="A0A6I3MDI7"/>
<dbReference type="InterPro" id="IPR042261">
    <property type="entry name" value="Lsr2-like_dimerization"/>
</dbReference>
<evidence type="ECO:0000313" key="2">
    <source>
        <dbReference type="EMBL" id="MTH69466.1"/>
    </source>
</evidence>
<reference evidence="2 3" key="1">
    <citation type="submission" date="2019-11" db="EMBL/GenBank/DDBJ databases">
        <title>Agromyces kandeliae sp. nov., isolated from mangrove soil.</title>
        <authorList>
            <person name="Wang R."/>
        </authorList>
    </citation>
    <scope>NUCLEOTIDE SEQUENCE [LARGE SCALE GENOMIC DNA]</scope>
    <source>
        <strain evidence="2 3">JCM 11433</strain>
    </source>
</reference>
<dbReference type="EMBL" id="WMLB01000031">
    <property type="protein sequence ID" value="MTH69466.1"/>
    <property type="molecule type" value="Genomic_DNA"/>
</dbReference>
<feature type="domain" description="Lsr2 dimerization" evidence="1">
    <location>
        <begin position="1"/>
        <end position="40"/>
    </location>
</feature>
<accession>A0A6I3MDI7</accession>
<gene>
    <name evidence="2" type="ORF">GJ743_13920</name>
</gene>
<dbReference type="Pfam" id="PF11774">
    <property type="entry name" value="Lsr2"/>
    <property type="match status" value="1"/>
</dbReference>
<dbReference type="GO" id="GO:0003677">
    <property type="term" value="F:DNA binding"/>
    <property type="evidence" value="ECO:0007669"/>
    <property type="project" value="InterPro"/>
</dbReference>
<dbReference type="Gene3D" id="3.30.60.230">
    <property type="entry name" value="Lsr2, dimerization domain"/>
    <property type="match status" value="1"/>
</dbReference>
<protein>
    <recommendedName>
        <fullName evidence="1">Lsr2 dimerization domain-containing protein</fullName>
    </recommendedName>
</protein>
<dbReference type="InterPro" id="IPR024412">
    <property type="entry name" value="Lsr2_dim_dom"/>
</dbReference>
<evidence type="ECO:0000259" key="1">
    <source>
        <dbReference type="Pfam" id="PF11774"/>
    </source>
</evidence>
<dbReference type="OrthoDB" id="4113332at2"/>
<dbReference type="RefSeq" id="WP_155052515.1">
    <property type="nucleotide sequence ID" value="NZ_BAAAIB010000011.1"/>
</dbReference>
<evidence type="ECO:0000313" key="3">
    <source>
        <dbReference type="Proteomes" id="UP000433071"/>
    </source>
</evidence>
<keyword evidence="3" id="KW-1185">Reference proteome</keyword>